<sequence>MTQRSFPKTLRDLALALLNATVMLVIIALICATFMLRELNELRDSAAEIARTALAPQSERLNQIRDRADRLEARLAAADTVEMIEIRDEVRALREALPELSDVAELSTRAFADQLLNSLAARLQSVTGNHL</sequence>
<accession>A0A1X6YR56</accession>
<gene>
    <name evidence="2" type="ORF">ROA7450_01194</name>
</gene>
<reference evidence="2 3" key="1">
    <citation type="submission" date="2017-03" db="EMBL/GenBank/DDBJ databases">
        <authorList>
            <person name="Afonso C.L."/>
            <person name="Miller P.J."/>
            <person name="Scott M.A."/>
            <person name="Spackman E."/>
            <person name="Goraichik I."/>
            <person name="Dimitrov K.M."/>
            <person name="Suarez D.L."/>
            <person name="Swayne D.E."/>
        </authorList>
    </citation>
    <scope>NUCLEOTIDE SEQUENCE [LARGE SCALE GENOMIC DNA]</scope>
    <source>
        <strain evidence="2 3">CECT 7450</strain>
    </source>
</reference>
<keyword evidence="1" id="KW-0812">Transmembrane</keyword>
<proteinExistence type="predicted"/>
<dbReference type="AlphaFoldDB" id="A0A1X6YR56"/>
<evidence type="ECO:0000313" key="2">
    <source>
        <dbReference type="EMBL" id="SLN28675.1"/>
    </source>
</evidence>
<dbReference type="EMBL" id="FWFX01000003">
    <property type="protein sequence ID" value="SLN28675.1"/>
    <property type="molecule type" value="Genomic_DNA"/>
</dbReference>
<feature type="transmembrane region" description="Helical" evidence="1">
    <location>
        <begin position="13"/>
        <end position="36"/>
    </location>
</feature>
<keyword evidence="3" id="KW-1185">Reference proteome</keyword>
<dbReference type="Proteomes" id="UP000193061">
    <property type="component" value="Unassembled WGS sequence"/>
</dbReference>
<evidence type="ECO:0000256" key="1">
    <source>
        <dbReference type="SAM" id="Phobius"/>
    </source>
</evidence>
<protein>
    <submittedName>
        <fullName evidence="2">Uncharacterized protein</fullName>
    </submittedName>
</protein>
<name>A0A1X6YR56_9RHOB</name>
<organism evidence="2 3">
    <name type="scientific">Roseovarius albus</name>
    <dbReference type="NCBI Taxonomy" id="1247867"/>
    <lineage>
        <taxon>Bacteria</taxon>
        <taxon>Pseudomonadati</taxon>
        <taxon>Pseudomonadota</taxon>
        <taxon>Alphaproteobacteria</taxon>
        <taxon>Rhodobacterales</taxon>
        <taxon>Roseobacteraceae</taxon>
        <taxon>Roseovarius</taxon>
    </lineage>
</organism>
<evidence type="ECO:0000313" key="3">
    <source>
        <dbReference type="Proteomes" id="UP000193061"/>
    </source>
</evidence>
<keyword evidence="1" id="KW-0472">Membrane</keyword>
<keyword evidence="1" id="KW-1133">Transmembrane helix</keyword>